<dbReference type="InterPro" id="IPR029448">
    <property type="entry name" value="FANCD2"/>
</dbReference>
<evidence type="ECO:0000256" key="3">
    <source>
        <dbReference type="ARBA" id="ARBA00022843"/>
    </source>
</evidence>
<feature type="compositionally biased region" description="Acidic residues" evidence="6">
    <location>
        <begin position="870"/>
        <end position="885"/>
    </location>
</feature>
<evidence type="ECO:0000256" key="5">
    <source>
        <dbReference type="ARBA" id="ARBA00093456"/>
    </source>
</evidence>
<feature type="compositionally biased region" description="Basic residues" evidence="6">
    <location>
        <begin position="938"/>
        <end position="985"/>
    </location>
</feature>
<feature type="region of interest" description="Disordered" evidence="6">
    <location>
        <begin position="577"/>
        <end position="600"/>
    </location>
</feature>
<comment type="caution">
    <text evidence="7">The sequence shown here is derived from an EMBL/GenBank/DDBJ whole genome shotgun (WGS) entry which is preliminary data.</text>
</comment>
<dbReference type="Proteomes" id="UP001150062">
    <property type="component" value="Unassembled WGS sequence"/>
</dbReference>
<organism evidence="7 8">
    <name type="scientific">Anaeramoeba flamelloides</name>
    <dbReference type="NCBI Taxonomy" id="1746091"/>
    <lineage>
        <taxon>Eukaryota</taxon>
        <taxon>Metamonada</taxon>
        <taxon>Anaeramoebidae</taxon>
        <taxon>Anaeramoeba</taxon>
    </lineage>
</organism>
<feature type="compositionally biased region" description="Basic and acidic residues" evidence="6">
    <location>
        <begin position="886"/>
        <end position="904"/>
    </location>
</feature>
<comment type="subcellular location">
    <subcellularLocation>
        <location evidence="1">Nucleus</location>
    </subcellularLocation>
</comment>
<name>A0ABQ8Y5G1_9EUKA</name>
<sequence length="1622" mass="190312">MSNFSLEIESPKLQSTPLESFGVRSLYSNSSATLQIDNLHNFRYRIERELKQDKTVSKRILEEIETLLGKGKSTLKRLLMPVETIHSRKTRKDSILSITLNESLIKILLQIMPLQTKIMELLLEMLPIIKFGHGEEDDNEVDTTKTVNQEENIARLIISQFKWLEEIENSRGFTERLLVTLSNCPVSVKLELIIAIPDIVKQKDHALVVEQFHEEMQSNEELISPSLDSLGRLNLNGKLMERTIRKIVEQLSCVDLYHLAVLVRFLLIVIKPETADLVVYHLFEKLDISSITMLHQSQFSIKSRSNLQKYEEQQNSEALIFGVLKKGIKFNKLTSGTCYKYLDKINSQDQFQIIHFWVTIILLEIVSFRKKTILMAKKKIKLGIINQYILTESVTKHERTLKASFETLMVLASTLVQDKDSRIQRAGIILYIVCFQSFNNPFSRQEIIGTIATHIGSGIPSEIDASLDTLRVLSQRSPDNLKRFSILIVGVLEYLESFQPKQIRVLFQIFGSLTSSTIINQTNSFTEIVNTDGSIETEIQIVIRKQINNLHNNYKKIGILAGISYVQQLLADVKHSRQLQRRSNNNNNNNNTDQQRGKERERELEKLRILQKELINNQILSILKTLLSVIKMSKFAANFLYDELAILIFNNREIFPKSILNYIFELVTQIFENKFLKKKRELNLIYQNSGSNNTNSLPFQIGFWYKLENPSLFEKQINTSDKNYGLFLSDKFLYDPREQENLFSLCSSFRLFQTINFIQKKGQSFDGVLSSLLDDPILLFDKDYLKNFNNLSSSLKDIICLSLFHTSNWFRELLNTFSIYKDTIIHQKILLRLINIIEIENFLKQLLLLNSQFQIRIIPQFMNTQKNDEKSDDEEEEKGNEEKDDNETKIKKDDDEKKNKKKIEEEIDSDIDDEDDDDEDDDDDDDDDNDDDDDDERKKRKKKKRKKRKKEKRRKRKKERKKRKKEKKKKSKEKKKKKEKEKRKKEKNEKKERKKKKEKIKVKEKKIPKNKQITITTISPLFRKLLFKTFDLLTYFELFNYNTEIDNIMKYDCESNFIQMNENKINNQNNSGNSKYQFKLSIKILEFLLRNLREKIDFLKWHKKGFYYQIQMRRKTRSLREQNSLYQTLESQIKLFTSDQEYSALQVIHSIKPLLSSLNRHLIKLFEESYRLVNEPKNDQLVSSPISEDKTGISLDNMNTLSSIGQMDQEKRQQLYLLYQNNIILIFQIFKLVFSSTPFQTNQNDKLFRECLFEISNMLNENSKQDKFALEEIMKEINEKNSIDKLIDCVFKNLERLCDKCTSLWVASDLCQFMAVIIANSQNSHKFYRSLANISMKFLLFDWGLKDKPFQTNSVTKIEYLKQIINLIFIKIKNLKIINYFLKILKEFDLSKSTHHHKLKTLSKGTFHVFYGTLLSITNELFDSTVRQKISSSSKSSSTITNQNPNSSNNNASSTSLIEKVFTILHYFRELALLTRNWKSPIILSLLLKEAKRFLDKFLKFTPFLQKNFTENVELINKLFRPLQKFTRQLQSICSDMKIAGNFKLIKLVPQLRKLMEKVIYEVKLLFEKVQSNGITIEKLRNKNISGDLVASQLPVIHNNNNSSSDEEGEEDEEDEEDEDED</sequence>
<comment type="similarity">
    <text evidence="5">Belongs to the Fanconi anemia protein FANCD2 family.</text>
</comment>
<proteinExistence type="inferred from homology"/>
<dbReference type="Pfam" id="PF14631">
    <property type="entry name" value="FancD2"/>
    <property type="match status" value="2"/>
</dbReference>
<evidence type="ECO:0000313" key="7">
    <source>
        <dbReference type="EMBL" id="KAJ6238949.1"/>
    </source>
</evidence>
<keyword evidence="2" id="KW-1017">Isopeptide bond</keyword>
<keyword evidence="8" id="KW-1185">Reference proteome</keyword>
<dbReference type="PANTHER" id="PTHR32086">
    <property type="entry name" value="FANCONI ANEMIA GROUP D2 PROTEIN"/>
    <property type="match status" value="1"/>
</dbReference>
<feature type="region of interest" description="Disordered" evidence="6">
    <location>
        <begin position="865"/>
        <end position="1002"/>
    </location>
</feature>
<evidence type="ECO:0000313" key="8">
    <source>
        <dbReference type="Proteomes" id="UP001150062"/>
    </source>
</evidence>
<dbReference type="EMBL" id="JAOAOG010000231">
    <property type="protein sequence ID" value="KAJ6238949.1"/>
    <property type="molecule type" value="Genomic_DNA"/>
</dbReference>
<evidence type="ECO:0000256" key="4">
    <source>
        <dbReference type="ARBA" id="ARBA00023242"/>
    </source>
</evidence>
<feature type="region of interest" description="Disordered" evidence="6">
    <location>
        <begin position="1596"/>
        <end position="1622"/>
    </location>
</feature>
<gene>
    <name evidence="7" type="ORF">M0813_25532</name>
</gene>
<evidence type="ECO:0000256" key="2">
    <source>
        <dbReference type="ARBA" id="ARBA00022499"/>
    </source>
</evidence>
<evidence type="ECO:0000256" key="1">
    <source>
        <dbReference type="ARBA" id="ARBA00004123"/>
    </source>
</evidence>
<reference evidence="7" key="1">
    <citation type="submission" date="2022-08" db="EMBL/GenBank/DDBJ databases">
        <title>Novel sulfate-reducing endosymbionts in the free-living metamonad Anaeramoeba.</title>
        <authorList>
            <person name="Jerlstrom-Hultqvist J."/>
            <person name="Cepicka I."/>
            <person name="Gallot-Lavallee L."/>
            <person name="Salas-Leiva D."/>
            <person name="Curtis B.A."/>
            <person name="Zahonova K."/>
            <person name="Pipaliya S."/>
            <person name="Dacks J."/>
            <person name="Roger A.J."/>
        </authorList>
    </citation>
    <scope>NUCLEOTIDE SEQUENCE</scope>
    <source>
        <strain evidence="7">Schooner1</strain>
    </source>
</reference>
<feature type="compositionally biased region" description="Acidic residues" evidence="6">
    <location>
        <begin position="905"/>
        <end position="935"/>
    </location>
</feature>
<protein>
    <submittedName>
        <fullName evidence="7">Fanconi anemia group d2 protein</fullName>
    </submittedName>
</protein>
<keyword evidence="3" id="KW-0832">Ubl conjugation</keyword>
<accession>A0ABQ8Y5G1</accession>
<feature type="compositionally biased region" description="Acidic residues" evidence="6">
    <location>
        <begin position="1605"/>
        <end position="1622"/>
    </location>
</feature>
<evidence type="ECO:0000256" key="6">
    <source>
        <dbReference type="SAM" id="MobiDB-lite"/>
    </source>
</evidence>
<dbReference type="PANTHER" id="PTHR32086:SF0">
    <property type="entry name" value="FANCONI ANEMIA GROUP D2 PROTEIN"/>
    <property type="match status" value="1"/>
</dbReference>
<feature type="compositionally biased region" description="Basic residues" evidence="6">
    <location>
        <begin position="992"/>
        <end position="1002"/>
    </location>
</feature>
<keyword evidence="4" id="KW-0539">Nucleus</keyword>